<reference evidence="1" key="2">
    <citation type="journal article" date="2015" name="Fish Shellfish Immunol.">
        <title>Early steps in the European eel (Anguilla anguilla)-Vibrio vulnificus interaction in the gills: Role of the RtxA13 toxin.</title>
        <authorList>
            <person name="Callol A."/>
            <person name="Pajuelo D."/>
            <person name="Ebbesson L."/>
            <person name="Teles M."/>
            <person name="MacKenzie S."/>
            <person name="Amaro C."/>
        </authorList>
    </citation>
    <scope>NUCLEOTIDE SEQUENCE</scope>
</reference>
<dbReference type="EMBL" id="GBXM01044146">
    <property type="protein sequence ID" value="JAH64431.1"/>
    <property type="molecule type" value="Transcribed_RNA"/>
</dbReference>
<accession>A0A0E9UF43</accession>
<proteinExistence type="predicted"/>
<sequence length="59" mass="7121">MTAFVDHKRAFTLALHLSFQLKELQEQTLRFLTDIFASRDFKVKPRHFSNYQRCPAQRH</sequence>
<organism evidence="1">
    <name type="scientific">Anguilla anguilla</name>
    <name type="common">European freshwater eel</name>
    <name type="synonym">Muraena anguilla</name>
    <dbReference type="NCBI Taxonomy" id="7936"/>
    <lineage>
        <taxon>Eukaryota</taxon>
        <taxon>Metazoa</taxon>
        <taxon>Chordata</taxon>
        <taxon>Craniata</taxon>
        <taxon>Vertebrata</taxon>
        <taxon>Euteleostomi</taxon>
        <taxon>Actinopterygii</taxon>
        <taxon>Neopterygii</taxon>
        <taxon>Teleostei</taxon>
        <taxon>Anguilliformes</taxon>
        <taxon>Anguillidae</taxon>
        <taxon>Anguilla</taxon>
    </lineage>
</organism>
<dbReference type="AlphaFoldDB" id="A0A0E9UF43"/>
<reference evidence="1" key="1">
    <citation type="submission" date="2014-11" db="EMBL/GenBank/DDBJ databases">
        <authorList>
            <person name="Amaro Gonzalez C."/>
        </authorList>
    </citation>
    <scope>NUCLEOTIDE SEQUENCE</scope>
</reference>
<evidence type="ECO:0000313" key="1">
    <source>
        <dbReference type="EMBL" id="JAH64431.1"/>
    </source>
</evidence>
<protein>
    <submittedName>
        <fullName evidence="1">Uncharacterized protein</fullName>
    </submittedName>
</protein>
<name>A0A0E9UF43_ANGAN</name>